<dbReference type="Pfam" id="PF18204">
    <property type="entry name" value="PGF-CTERM"/>
    <property type="match status" value="1"/>
</dbReference>
<feature type="domain" description="Carbohydrate-binding/sugar hydrolysis" evidence="6">
    <location>
        <begin position="199"/>
        <end position="348"/>
    </location>
</feature>
<evidence type="ECO:0000256" key="4">
    <source>
        <dbReference type="ARBA" id="ARBA00022786"/>
    </source>
</evidence>
<keyword evidence="4" id="KW-0833">Ubl conjugation pathway</keyword>
<dbReference type="Gene3D" id="2.160.20.10">
    <property type="entry name" value="Single-stranded right-handed beta-helix, Pectin lyase-like"/>
    <property type="match status" value="6"/>
</dbReference>
<dbReference type="Proteomes" id="UP000033101">
    <property type="component" value="Chromosome"/>
</dbReference>
<dbReference type="InterPro" id="IPR039448">
    <property type="entry name" value="Beta_helix"/>
</dbReference>
<feature type="domain" description="Carbohydrate-binding/sugar hydrolysis" evidence="6">
    <location>
        <begin position="912"/>
        <end position="1037"/>
    </location>
</feature>
<comment type="pathway">
    <text evidence="1">Protein modification; protein ubiquitination.</text>
</comment>
<dbReference type="HOGENOM" id="CLU_252182_0_0_2"/>
<dbReference type="PANTHER" id="PTHR22990:SF15">
    <property type="entry name" value="F-BOX ONLY PROTEIN 10"/>
    <property type="match status" value="1"/>
</dbReference>
<evidence type="ECO:0000256" key="1">
    <source>
        <dbReference type="ARBA" id="ARBA00004906"/>
    </source>
</evidence>
<feature type="region of interest" description="Disordered" evidence="5">
    <location>
        <begin position="1388"/>
        <end position="1409"/>
    </location>
</feature>
<dbReference type="PANTHER" id="PTHR22990">
    <property type="entry name" value="F-BOX ONLY PROTEIN"/>
    <property type="match status" value="1"/>
</dbReference>
<dbReference type="PATRIC" id="fig|1434110.4.peg.2294"/>
<feature type="domain" description="Carbohydrate-binding/sugar hydrolysis" evidence="6">
    <location>
        <begin position="38"/>
        <end position="170"/>
    </location>
</feature>
<organism evidence="7 8">
    <name type="scientific">Methanosarcina horonobensis HB-1 = JCM 15518</name>
    <dbReference type="NCBI Taxonomy" id="1434110"/>
    <lineage>
        <taxon>Archaea</taxon>
        <taxon>Methanobacteriati</taxon>
        <taxon>Methanobacteriota</taxon>
        <taxon>Stenosarchaea group</taxon>
        <taxon>Methanomicrobia</taxon>
        <taxon>Methanosarcinales</taxon>
        <taxon>Methanosarcinaceae</taxon>
        <taxon>Methanosarcina</taxon>
    </lineage>
</organism>
<evidence type="ECO:0000313" key="8">
    <source>
        <dbReference type="Proteomes" id="UP000033101"/>
    </source>
</evidence>
<dbReference type="InterPro" id="IPR012334">
    <property type="entry name" value="Pectin_lyas_fold"/>
</dbReference>
<name>A0A0E3SBQ1_9EURY</name>
<dbReference type="InterPro" id="IPR006633">
    <property type="entry name" value="Carb-bd_sugar_hydrolysis-dom"/>
</dbReference>
<evidence type="ECO:0000313" key="7">
    <source>
        <dbReference type="EMBL" id="AKB78291.1"/>
    </source>
</evidence>
<evidence type="ECO:0000256" key="3">
    <source>
        <dbReference type="ARBA" id="ARBA00022737"/>
    </source>
</evidence>
<keyword evidence="8" id="KW-1185">Reference proteome</keyword>
<dbReference type="SMART" id="SM00722">
    <property type="entry name" value="CASH"/>
    <property type="match status" value="5"/>
</dbReference>
<evidence type="ECO:0000259" key="6">
    <source>
        <dbReference type="SMART" id="SM00722"/>
    </source>
</evidence>
<dbReference type="STRING" id="1434110.MSHOH_1808"/>
<gene>
    <name evidence="7" type="ORF">MSHOH_1808</name>
</gene>
<dbReference type="SMART" id="SM00710">
    <property type="entry name" value="PbH1"/>
    <property type="match status" value="37"/>
</dbReference>
<dbReference type="GeneID" id="24831030"/>
<dbReference type="KEGG" id="mhor:MSHOH_1808"/>
<dbReference type="InterPro" id="IPR006626">
    <property type="entry name" value="PbH1"/>
</dbReference>
<dbReference type="InterPro" id="IPR022441">
    <property type="entry name" value="Para_beta_helix_rpt-2"/>
</dbReference>
<dbReference type="NCBIfam" id="TIGR04213">
    <property type="entry name" value="PGF_pre_PGF"/>
    <property type="match status" value="1"/>
</dbReference>
<sequence length="1435" mass="153378">MNGTAASSALYVDAEGGEDFTTIQAAINNASPGDTIIVYPGTYTENVNANVENITIRSLSGNPEDTIVVHVGSGSNFNIDADSVTISGFNITGTDSTGIYMSGISGANITNNKFSGIGCGVQMESSGMCSLISNTVIDSAQHGFYLESSSDCIISNNVISDTGEEGILLENSVNCTLTNNTISNTEYDSIYLYYSGSCVLTGNSISNSYDNGISLYDSGSCSLAGNAISGSYNGIELNSSSNCNITDNIISYSWDDGIDLDSSGNCNITDNTITDAEDDGIDLNSSSNCDITGNTVSNIEEDGICLEYSEGCSLINNTISNTSFGIYLAGSDGSTLRNNTASSGTYGISLWGNKNCTLTENVMSGNRYNFDYDIYEISDFENASGNIIDTSNLVDGKAVYFFENEPDPLIGNDAGVIYCINCGNVEIKDLVLQNNTYGVFLYNTSSEMQNNTINNTIYGTMILCSQDVRLSGSRIENSMAGIILEEAMDTTLTDNTVRVSFFGIEAAGSENCTFTNNSIQNSTFVGIATISSGNSTLENNSVRDFAYYGIITLGSENCTLAGNSVQGSMEYYGLTVPESMNLIRSGDNSLISENDLINSDLVQYVAPYGYGIYSLSSGNLRLENNTIDQILKTGIHLGNCQNAQVVGNSVQNIGEVGINLSYSSGICLLDNTVQNVTGEHLFVAGTSSFVSGSSTPSGYGIYFDTSQNVNLVSNSIRDIGNVGVYSYNSSGVDILNNMVQNVTDTSFTVFSGLKESPLTGSNLVQVSEPSGVGILFLQSQDLRFENNTIDQINNEGILLGMCQDIEFVNNLVQNIGDVGIYLVSSSGIDFLDNTVQNVTDRAILYDSGLKESPLTGSNLVQLPRPSGVGILSVQSQDLTFENSVIGQIDNTGIFLMRCQDAELVRSSVCDVGYMGIYTGGSFDVDLLDNTVQNVTGKYELRRSVNLPFVSSPLVSDGPDFEGYGIGSDYSENIRLEGNTVKDCYQVWGIYLYEPVNTTLKGNTLENCKIGLAAYDGDNCSISDCSVTNCTSGGILIENIQEGTGTEYTVTGCTVGGSEIGLLVTGESILAGNTLSGNSYGLVLYDMNNSFIYDNTMVENSLAGMAIDLDQNEIWTRLGLVGSMEYPESGNNTIYNNHFKNINNTLINSEANNTWNISKTSGESIVGGPYLGGNYWANPNGTGFSETCTDADKDGIADSSYEIVNGTFDYLPLKIIPTPHKSSANYIPSSGNSGVTGVDSAQKRVAAGTPTSFNFNNPVSGILGLSFTSQQYSGNVIVRIEVLGEGASGEAPEGEVYRLMNILVGNERFESGNNVNGASINFRVSKSWIEENNIDVSTIAMNRFHNDEWNALPTEMTGEDEEYYYFTAETPGFSRYAITGDKLGTQTITPAEEEETGTITGDKQTNEDKSTPGFESAFAVLGILASVFFAKKRIIK</sequence>
<evidence type="ECO:0000256" key="5">
    <source>
        <dbReference type="SAM" id="MobiDB-lite"/>
    </source>
</evidence>
<dbReference type="EMBL" id="CP009516">
    <property type="protein sequence ID" value="AKB78291.1"/>
    <property type="molecule type" value="Genomic_DNA"/>
</dbReference>
<dbReference type="SUPFAM" id="SSF51126">
    <property type="entry name" value="Pectin lyase-like"/>
    <property type="match status" value="6"/>
</dbReference>
<dbReference type="InterPro" id="IPR026453">
    <property type="entry name" value="PGF_pre_PGF"/>
</dbReference>
<evidence type="ECO:0000256" key="2">
    <source>
        <dbReference type="ARBA" id="ARBA00022729"/>
    </source>
</evidence>
<dbReference type="OrthoDB" id="36243at2157"/>
<feature type="domain" description="Carbohydrate-binding/sugar hydrolysis" evidence="6">
    <location>
        <begin position="420"/>
        <end position="553"/>
    </location>
</feature>
<dbReference type="InterPro" id="IPR011050">
    <property type="entry name" value="Pectin_lyase_fold/virulence"/>
</dbReference>
<protein>
    <submittedName>
        <fullName evidence="7">Cell surface protein</fullName>
    </submittedName>
</protein>
<accession>A0A0E3SBQ1</accession>
<dbReference type="InterPro" id="IPR026371">
    <property type="entry name" value="PGF_CTERM"/>
</dbReference>
<proteinExistence type="predicted"/>
<reference evidence="7 8" key="1">
    <citation type="submission" date="2014-07" db="EMBL/GenBank/DDBJ databases">
        <title>Methanogenic archaea and the global carbon cycle.</title>
        <authorList>
            <person name="Henriksen J.R."/>
            <person name="Luke J."/>
            <person name="Reinhart S."/>
            <person name="Benedict M.N."/>
            <person name="Youngblut N.D."/>
            <person name="Metcalf M.E."/>
            <person name="Whitaker R.J."/>
            <person name="Metcalf W.W."/>
        </authorList>
    </citation>
    <scope>NUCLEOTIDE SEQUENCE [LARGE SCALE GENOMIC DNA]</scope>
    <source>
        <strain evidence="7 8">HB-1</strain>
    </source>
</reference>
<dbReference type="Pfam" id="PF13229">
    <property type="entry name" value="Beta_helix"/>
    <property type="match status" value="2"/>
</dbReference>
<dbReference type="Pfam" id="PF05048">
    <property type="entry name" value="NosD"/>
    <property type="match status" value="2"/>
</dbReference>
<keyword evidence="2" id="KW-0732">Signal</keyword>
<feature type="domain" description="Carbohydrate-binding/sugar hydrolysis" evidence="6">
    <location>
        <begin position="606"/>
        <end position="750"/>
    </location>
</feature>
<dbReference type="InterPro" id="IPR007742">
    <property type="entry name" value="NosD_dom"/>
</dbReference>
<dbReference type="RefSeq" id="WP_158024108.1">
    <property type="nucleotide sequence ID" value="NZ_CP009516.1"/>
</dbReference>
<keyword evidence="3" id="KW-0677">Repeat</keyword>
<dbReference type="NCBIfam" id="TIGR03804">
    <property type="entry name" value="para_beta_helix"/>
    <property type="match status" value="12"/>
</dbReference>
<dbReference type="InterPro" id="IPR051550">
    <property type="entry name" value="SCF-Subunits/Alg-Epimerases"/>
</dbReference>